<gene>
    <name evidence="1" type="ORF">PRELSG_1252300</name>
</gene>
<dbReference type="KEGG" id="prel:PRELSG_1252300"/>
<name>A0A1J1H9N7_PLARL</name>
<organism evidence="1 2">
    <name type="scientific">Plasmodium relictum</name>
    <dbReference type="NCBI Taxonomy" id="85471"/>
    <lineage>
        <taxon>Eukaryota</taxon>
        <taxon>Sar</taxon>
        <taxon>Alveolata</taxon>
        <taxon>Apicomplexa</taxon>
        <taxon>Aconoidasida</taxon>
        <taxon>Haemosporida</taxon>
        <taxon>Plasmodiidae</taxon>
        <taxon>Plasmodium</taxon>
        <taxon>Plasmodium (Haemamoeba)</taxon>
    </lineage>
</organism>
<evidence type="ECO:0000313" key="2">
    <source>
        <dbReference type="Proteomes" id="UP000220158"/>
    </source>
</evidence>
<dbReference type="GeneID" id="39737767"/>
<protein>
    <submittedName>
        <fullName evidence="1">Inner membrane complex protein, putative</fullName>
    </submittedName>
</protein>
<dbReference type="OrthoDB" id="390329at2759"/>
<dbReference type="Proteomes" id="UP000220158">
    <property type="component" value="Chromosome 12"/>
</dbReference>
<dbReference type="AlphaFoldDB" id="A0A1J1H9N7"/>
<evidence type="ECO:0000313" key="1">
    <source>
        <dbReference type="EMBL" id="CRH01636.1"/>
    </source>
</evidence>
<accession>A0A1J1H9N7</accession>
<dbReference type="OMA" id="FSNFERH"/>
<keyword evidence="2" id="KW-1185">Reference proteome</keyword>
<dbReference type="VEuPathDB" id="PlasmoDB:PRELSG_1252300"/>
<dbReference type="EMBL" id="LN835307">
    <property type="protein sequence ID" value="CRH01636.1"/>
    <property type="molecule type" value="Genomic_DNA"/>
</dbReference>
<proteinExistence type="predicted"/>
<sequence>MNKLEKNINETNDTMVESTCRTYIMEGYPTENGETQPELKEYYIYPNVVIHDYEKNSNSLLNFDCPKTPFSCQPKNSKVFIRRVDNKNTWFNKTYNVLNGSYYKDLSPPIISSRNSFDRKKMEEHNYYMDANERGETNEKYISNKMNDNTYMCSVDESNYPLKGQVLNDSNIQIDVPLCVQEATHSEKGYNVTLPMNPINQNGFYYNYITPEASDNECSINTAAVANFVHIFFRYIYKVFKLAFEKIKRDFNTKEVYFDSGMLPFHDLDISCEVCRTKYGDILMDAHNKDCLAYFEGYDETRTMFTKLWDIVNNWIDSRENSKIEIIRGKQNKNNEEAYYQLEEFPKDENGKIELPKFKTVDRQKSVKF</sequence>
<reference evidence="1 2" key="1">
    <citation type="submission" date="2015-04" db="EMBL/GenBank/DDBJ databases">
        <authorList>
            <consortium name="Pathogen Informatics"/>
        </authorList>
    </citation>
    <scope>NUCLEOTIDE SEQUENCE [LARGE SCALE GENOMIC DNA]</scope>
    <source>
        <strain evidence="1 2">SGS1</strain>
    </source>
</reference>
<dbReference type="RefSeq" id="XP_028534635.1">
    <property type="nucleotide sequence ID" value="XM_028678336.1"/>
</dbReference>